<evidence type="ECO:0000259" key="2">
    <source>
        <dbReference type="Pfam" id="PF03712"/>
    </source>
</evidence>
<dbReference type="InterPro" id="IPR008977">
    <property type="entry name" value="PHM/PNGase_F_dom_sf"/>
</dbReference>
<keyword evidence="1" id="KW-1015">Disulfide bond</keyword>
<keyword evidence="4" id="KW-1185">Reference proteome</keyword>
<dbReference type="SUPFAM" id="SSF49742">
    <property type="entry name" value="PHM/PNGase F"/>
    <property type="match status" value="1"/>
</dbReference>
<feature type="domain" description="Copper type II ascorbate-dependent monooxygenase C-terminal" evidence="2">
    <location>
        <begin position="354"/>
        <end position="441"/>
    </location>
</feature>
<dbReference type="EMBL" id="SMJU01000007">
    <property type="protein sequence ID" value="TDB64675.1"/>
    <property type="molecule type" value="Genomic_DNA"/>
</dbReference>
<evidence type="ECO:0000313" key="3">
    <source>
        <dbReference type="EMBL" id="TDB64675.1"/>
    </source>
</evidence>
<dbReference type="OrthoDB" id="9807190at2"/>
<accession>A0A4V2X9T5</accession>
<dbReference type="Gene3D" id="2.60.120.230">
    <property type="match status" value="1"/>
</dbReference>
<sequence>MIGSAFVGLLAGCKEPKEPLVETELSSFSLIQDRILTPSCATAGCHASEQDGSFRQHGLLLTNGKSYENLINVVSWQPDAKEEGMRRVKPFSAFESLLYHKLNWDASHHGGKVYGSPMPLGGIPVSVGQTEFVRRWIEAGAPETGNMVDTTLLSDKTPGVVAAFTGLEPPAAGSGIQVRIEPFSVNPQFERELFIRKTMGTSVDQYVNRVQIKMRQGSHHFILYDFKDKSKLPAADVIRDLRNANGSLNIATFASMQNHVFWAGTQTPEHDYTLPPGMALLMPAGSSYDLNSHYVNKTGQTTTGEVHVNLYTIPKEEVQHVVQSLDLANQEFSLPAGQRITVTKKFTFNKPRTVLMLTSHTHKLGEKFVVKINGGSRNGEILYESTDWEHPLIKNLPTPLKLNAGEGLTSEITYNNTTTRTVRFGLTSEDEMGIIFGYYYED</sequence>
<evidence type="ECO:0000256" key="1">
    <source>
        <dbReference type="ARBA" id="ARBA00023157"/>
    </source>
</evidence>
<protein>
    <recommendedName>
        <fullName evidence="2">Copper type II ascorbate-dependent monooxygenase C-terminal domain-containing protein</fullName>
    </recommendedName>
</protein>
<gene>
    <name evidence="3" type="ORF">EZE20_12795</name>
</gene>
<dbReference type="InterPro" id="IPR014784">
    <property type="entry name" value="Cu2_ascorb_mOase-like_C"/>
</dbReference>
<reference evidence="3 4" key="1">
    <citation type="submission" date="2019-02" db="EMBL/GenBank/DDBJ databases">
        <title>Arundinibacter roseus gen. nov., sp. nov., a new member of the family Cytophagaceae.</title>
        <authorList>
            <person name="Szuroczki S."/>
            <person name="Khayer B."/>
            <person name="Sproer C."/>
            <person name="Toumi M."/>
            <person name="Szabo A."/>
            <person name="Felfoldi T."/>
            <person name="Schumann P."/>
            <person name="Toth E."/>
        </authorList>
    </citation>
    <scope>NUCLEOTIDE SEQUENCE [LARGE SCALE GENOMIC DNA]</scope>
    <source>
        <strain evidence="3 4">DMA-k-7a</strain>
    </source>
</reference>
<name>A0A4V2X9T5_9BACT</name>
<proteinExistence type="predicted"/>
<dbReference type="InterPro" id="IPR024548">
    <property type="entry name" value="Cu2_monoox_C"/>
</dbReference>
<dbReference type="Pfam" id="PF03712">
    <property type="entry name" value="Cu2_monoox_C"/>
    <property type="match status" value="1"/>
</dbReference>
<organism evidence="3 4">
    <name type="scientific">Arundinibacter roseus</name>
    <dbReference type="NCBI Taxonomy" id="2070510"/>
    <lineage>
        <taxon>Bacteria</taxon>
        <taxon>Pseudomonadati</taxon>
        <taxon>Bacteroidota</taxon>
        <taxon>Cytophagia</taxon>
        <taxon>Cytophagales</taxon>
        <taxon>Spirosomataceae</taxon>
        <taxon>Arundinibacter</taxon>
    </lineage>
</organism>
<dbReference type="AlphaFoldDB" id="A0A4V2X9T5"/>
<evidence type="ECO:0000313" key="4">
    <source>
        <dbReference type="Proteomes" id="UP000295706"/>
    </source>
</evidence>
<dbReference type="Proteomes" id="UP000295706">
    <property type="component" value="Unassembled WGS sequence"/>
</dbReference>
<dbReference type="GO" id="GO:0016715">
    <property type="term" value="F:oxidoreductase activity, acting on paired donors, with incorporation or reduction of molecular oxygen, reduced ascorbate as one donor, and incorporation of one atom of oxygen"/>
    <property type="evidence" value="ECO:0007669"/>
    <property type="project" value="InterPro"/>
</dbReference>
<comment type="caution">
    <text evidence="3">The sequence shown here is derived from an EMBL/GenBank/DDBJ whole genome shotgun (WGS) entry which is preliminary data.</text>
</comment>